<proteinExistence type="predicted"/>
<protein>
    <submittedName>
        <fullName evidence="2">Uncharacterized protein</fullName>
    </submittedName>
</protein>
<feature type="compositionally biased region" description="Polar residues" evidence="1">
    <location>
        <begin position="32"/>
        <end position="41"/>
    </location>
</feature>
<evidence type="ECO:0000313" key="2">
    <source>
        <dbReference type="EMBL" id="KAG0574877.1"/>
    </source>
</evidence>
<feature type="compositionally biased region" description="Polar residues" evidence="1">
    <location>
        <begin position="1"/>
        <end position="10"/>
    </location>
</feature>
<dbReference type="Proteomes" id="UP000822688">
    <property type="component" value="Chromosome V"/>
</dbReference>
<reference evidence="2" key="1">
    <citation type="submission" date="2020-06" db="EMBL/GenBank/DDBJ databases">
        <title>WGS assembly of Ceratodon purpureus strain R40.</title>
        <authorList>
            <person name="Carey S.B."/>
            <person name="Jenkins J."/>
            <person name="Shu S."/>
            <person name="Lovell J.T."/>
            <person name="Sreedasyam A."/>
            <person name="Maumus F."/>
            <person name="Tiley G.P."/>
            <person name="Fernandez-Pozo N."/>
            <person name="Barry K."/>
            <person name="Chen C."/>
            <person name="Wang M."/>
            <person name="Lipzen A."/>
            <person name="Daum C."/>
            <person name="Saski C.A."/>
            <person name="Payton A.C."/>
            <person name="Mcbreen J.C."/>
            <person name="Conrad R.E."/>
            <person name="Kollar L.M."/>
            <person name="Olsson S."/>
            <person name="Huttunen S."/>
            <person name="Landis J.B."/>
            <person name="Wickett N.J."/>
            <person name="Johnson M.G."/>
            <person name="Rensing S.A."/>
            <person name="Grimwood J."/>
            <person name="Schmutz J."/>
            <person name="Mcdaniel S.F."/>
        </authorList>
    </citation>
    <scope>NUCLEOTIDE SEQUENCE</scope>
    <source>
        <strain evidence="2">R40</strain>
    </source>
</reference>
<dbReference type="AlphaFoldDB" id="A0A8T0HVS1"/>
<organism evidence="2 3">
    <name type="scientific">Ceratodon purpureus</name>
    <name type="common">Fire moss</name>
    <name type="synonym">Dicranum purpureum</name>
    <dbReference type="NCBI Taxonomy" id="3225"/>
    <lineage>
        <taxon>Eukaryota</taxon>
        <taxon>Viridiplantae</taxon>
        <taxon>Streptophyta</taxon>
        <taxon>Embryophyta</taxon>
        <taxon>Bryophyta</taxon>
        <taxon>Bryophytina</taxon>
        <taxon>Bryopsida</taxon>
        <taxon>Dicranidae</taxon>
        <taxon>Pseudoditrichales</taxon>
        <taxon>Ditrichaceae</taxon>
        <taxon>Ceratodon</taxon>
    </lineage>
</organism>
<sequence>MALLHGNQTAIPELQRAATTSSSNSHVTRSSCPSTTESILSASPRHHNVTFAWQLGAIQPAKVGEARLRASSPSERTCGQTSLEIMGINCRSYKSLLE</sequence>
<feature type="compositionally biased region" description="Low complexity" evidence="1">
    <location>
        <begin position="19"/>
        <end position="31"/>
    </location>
</feature>
<evidence type="ECO:0000313" key="3">
    <source>
        <dbReference type="Proteomes" id="UP000822688"/>
    </source>
</evidence>
<evidence type="ECO:0000256" key="1">
    <source>
        <dbReference type="SAM" id="MobiDB-lite"/>
    </source>
</evidence>
<name>A0A8T0HVS1_CERPU</name>
<feature type="region of interest" description="Disordered" evidence="1">
    <location>
        <begin position="1"/>
        <end position="43"/>
    </location>
</feature>
<comment type="caution">
    <text evidence="2">The sequence shown here is derived from an EMBL/GenBank/DDBJ whole genome shotgun (WGS) entry which is preliminary data.</text>
</comment>
<accession>A0A8T0HVS1</accession>
<gene>
    <name evidence="2" type="ORF">KC19_VG299400</name>
</gene>
<dbReference type="EMBL" id="CM026426">
    <property type="protein sequence ID" value="KAG0574877.1"/>
    <property type="molecule type" value="Genomic_DNA"/>
</dbReference>
<keyword evidence="3" id="KW-1185">Reference proteome</keyword>